<reference evidence="1" key="1">
    <citation type="submission" date="2020-03" db="EMBL/GenBank/DDBJ databases">
        <title>The deep terrestrial virosphere.</title>
        <authorList>
            <person name="Holmfeldt K."/>
            <person name="Nilsson E."/>
            <person name="Simone D."/>
            <person name="Lopez-Fernandez M."/>
            <person name="Wu X."/>
            <person name="de Brujin I."/>
            <person name="Lundin D."/>
            <person name="Andersson A."/>
            <person name="Bertilsson S."/>
            <person name="Dopson M."/>
        </authorList>
    </citation>
    <scope>NUCLEOTIDE SEQUENCE</scope>
    <source>
        <strain evidence="2">MM415A01245</strain>
        <strain evidence="1">MM415B01625</strain>
    </source>
</reference>
<gene>
    <name evidence="2" type="ORF">MM415A01245_0010</name>
    <name evidence="1" type="ORF">MM415B01625_0007</name>
</gene>
<name>A0A6M3IJQ9_9ZZZZ</name>
<organism evidence="1">
    <name type="scientific">viral metagenome</name>
    <dbReference type="NCBI Taxonomy" id="1070528"/>
    <lineage>
        <taxon>unclassified sequences</taxon>
        <taxon>metagenomes</taxon>
        <taxon>organismal metagenomes</taxon>
    </lineage>
</organism>
<accession>A0A6M3IJQ9</accession>
<evidence type="ECO:0000313" key="1">
    <source>
        <dbReference type="EMBL" id="QJA57565.1"/>
    </source>
</evidence>
<dbReference type="EMBL" id="MT142297">
    <property type="protein sequence ID" value="QJA77705.1"/>
    <property type="molecule type" value="Genomic_DNA"/>
</dbReference>
<dbReference type="AlphaFoldDB" id="A0A6M3IJQ9"/>
<dbReference type="EMBL" id="MT141280">
    <property type="protein sequence ID" value="QJA57565.1"/>
    <property type="molecule type" value="Genomic_DNA"/>
</dbReference>
<evidence type="ECO:0000313" key="2">
    <source>
        <dbReference type="EMBL" id="QJA77705.1"/>
    </source>
</evidence>
<protein>
    <submittedName>
        <fullName evidence="1">Uncharacterized protein</fullName>
    </submittedName>
</protein>
<sequence>MTVFDDLCTQALAPALLAAHGETVTYFCSTGNGAIDAGEFIQAIVYREPKQQRGPSEIQRVEYPIEIDISQSDKAVIVPNGDTVALRKRVGDSSNTTFRVAEILNSDGGMWRLGLN</sequence>
<proteinExistence type="predicted"/>